<gene>
    <name evidence="2" type="ORF">SDRG_17262</name>
</gene>
<name>T0R5S3_SAPDV</name>
<dbReference type="GeneID" id="19957989"/>
<dbReference type="Proteomes" id="UP000030762">
    <property type="component" value="Unassembled WGS sequence"/>
</dbReference>
<accession>T0R5S3</accession>
<dbReference type="InParanoid" id="T0R5S3"/>
<organism evidence="2 3">
    <name type="scientific">Saprolegnia diclina (strain VS20)</name>
    <dbReference type="NCBI Taxonomy" id="1156394"/>
    <lineage>
        <taxon>Eukaryota</taxon>
        <taxon>Sar</taxon>
        <taxon>Stramenopiles</taxon>
        <taxon>Oomycota</taxon>
        <taxon>Saprolegniomycetes</taxon>
        <taxon>Saprolegniales</taxon>
        <taxon>Saprolegniaceae</taxon>
        <taxon>Saprolegnia</taxon>
    </lineage>
</organism>
<keyword evidence="3" id="KW-1185">Reference proteome</keyword>
<keyword evidence="1" id="KW-0812">Transmembrane</keyword>
<protein>
    <submittedName>
        <fullName evidence="2">Uncharacterized protein</fullName>
    </submittedName>
</protein>
<keyword evidence="1" id="KW-0472">Membrane</keyword>
<proteinExistence type="predicted"/>
<feature type="transmembrane region" description="Helical" evidence="1">
    <location>
        <begin position="23"/>
        <end position="46"/>
    </location>
</feature>
<dbReference type="RefSeq" id="XP_008621724.1">
    <property type="nucleotide sequence ID" value="XM_008623502.1"/>
</dbReference>
<dbReference type="OrthoDB" id="101444at2759"/>
<evidence type="ECO:0000256" key="1">
    <source>
        <dbReference type="SAM" id="Phobius"/>
    </source>
</evidence>
<evidence type="ECO:0000313" key="3">
    <source>
        <dbReference type="Proteomes" id="UP000030762"/>
    </source>
</evidence>
<dbReference type="AlphaFoldDB" id="T0R5S3"/>
<dbReference type="EMBL" id="JH767365">
    <property type="protein sequence ID" value="EQC24847.1"/>
    <property type="molecule type" value="Genomic_DNA"/>
</dbReference>
<sequence>MMVTLSIKELIPSAVKFCPDGHAVSLAILGGMALMSLSLILFAAIIEVA</sequence>
<keyword evidence="1" id="KW-1133">Transmembrane helix</keyword>
<reference evidence="2 3" key="1">
    <citation type="submission" date="2012-04" db="EMBL/GenBank/DDBJ databases">
        <title>The Genome Sequence of Saprolegnia declina VS20.</title>
        <authorList>
            <consortium name="The Broad Institute Genome Sequencing Platform"/>
            <person name="Russ C."/>
            <person name="Nusbaum C."/>
            <person name="Tyler B."/>
            <person name="van West P."/>
            <person name="Dieguez-Uribeondo J."/>
            <person name="de Bruijn I."/>
            <person name="Tripathy S."/>
            <person name="Jiang R."/>
            <person name="Young S.K."/>
            <person name="Zeng Q."/>
            <person name="Gargeya S."/>
            <person name="Fitzgerald M."/>
            <person name="Haas B."/>
            <person name="Abouelleil A."/>
            <person name="Alvarado L."/>
            <person name="Arachchi H.M."/>
            <person name="Berlin A."/>
            <person name="Chapman S.B."/>
            <person name="Goldberg J."/>
            <person name="Griggs A."/>
            <person name="Gujja S."/>
            <person name="Hansen M."/>
            <person name="Howarth C."/>
            <person name="Imamovic A."/>
            <person name="Larimer J."/>
            <person name="McCowen C."/>
            <person name="Montmayeur A."/>
            <person name="Murphy C."/>
            <person name="Neiman D."/>
            <person name="Pearson M."/>
            <person name="Priest M."/>
            <person name="Roberts A."/>
            <person name="Saif S."/>
            <person name="Shea T."/>
            <person name="Sisk P."/>
            <person name="Sykes S."/>
            <person name="Wortman J."/>
            <person name="Nusbaum C."/>
            <person name="Birren B."/>
        </authorList>
    </citation>
    <scope>NUCLEOTIDE SEQUENCE [LARGE SCALE GENOMIC DNA]</scope>
    <source>
        <strain evidence="2 3">VS20</strain>
    </source>
</reference>
<dbReference type="VEuPathDB" id="FungiDB:SDRG_17262"/>
<evidence type="ECO:0000313" key="2">
    <source>
        <dbReference type="EMBL" id="EQC24847.1"/>
    </source>
</evidence>